<dbReference type="PROSITE" id="PS51257">
    <property type="entry name" value="PROKAR_LIPOPROTEIN"/>
    <property type="match status" value="1"/>
</dbReference>
<name>A0A6V8MX87_9BACT</name>
<organism evidence="2 3">
    <name type="scientific">Geomonas paludis</name>
    <dbReference type="NCBI Taxonomy" id="2740185"/>
    <lineage>
        <taxon>Bacteria</taxon>
        <taxon>Pseudomonadati</taxon>
        <taxon>Thermodesulfobacteriota</taxon>
        <taxon>Desulfuromonadia</taxon>
        <taxon>Geobacterales</taxon>
        <taxon>Geobacteraceae</taxon>
        <taxon>Geomonas</taxon>
    </lineage>
</organism>
<dbReference type="RefSeq" id="WP_183348002.1">
    <property type="nucleotide sequence ID" value="NZ_BLXY01000004.1"/>
</dbReference>
<evidence type="ECO:0000313" key="3">
    <source>
        <dbReference type="Proteomes" id="UP000568888"/>
    </source>
</evidence>
<feature type="chain" id="PRO_5028443005" description="Lipoprotein" evidence="1">
    <location>
        <begin position="25"/>
        <end position="562"/>
    </location>
</feature>
<feature type="signal peptide" evidence="1">
    <location>
        <begin position="1"/>
        <end position="24"/>
    </location>
</feature>
<sequence length="562" mass="57647">MRKIFWLFMMLLLAACGGGGGTSADAPAGGKGTLALEVVKAAGPVAKTVAAPTAVPASPGRVRVVVTETTTGYRAYVDQALGVTTTANFSLPLGTYTVEAVLYEKGYPNVVTDYGIANNVAVGQTGNSAALAVAPVAVTLPVPTDPVYSGGSYSVAAVPAADLLAAGLQEKWSLASSTSAFIGRKHLAQAPSATHLTMTAPTGSGTMYLQGEFFAKASLINPGEAATDFAFFTGDSVVLNAAGLPVDVTHLGISDTQKPVVKSFSVPGEKQGVANVLGISVLATDNGGVKDYAITTSDTEPAANSTDWKYPASFSYGGPISDSDTVVTLYAWARDFNNNVSLQSAATSRQIVFNNSPVVTGFGVPSAAVIDGTKIPVTIFGKGYAGTGILECAITETDTLPADPTWLPMSAPTLTKPATYTGLYSALNTPAEGVKMVVKLYAWVKDSAGKISPAVSRTAAVHDIPQITAFTATPAPAGTTVSITMDAVVASGRTFGGYAVTTTNVQPETGWVMGAKPTTPVPFTYPGVTSFPVTKALYLWVKDSAGYVSLPQGTLATFMAPE</sequence>
<keyword evidence="1" id="KW-0732">Signal</keyword>
<comment type="caution">
    <text evidence="2">The sequence shown here is derived from an EMBL/GenBank/DDBJ whole genome shotgun (WGS) entry which is preliminary data.</text>
</comment>
<evidence type="ECO:0000313" key="2">
    <source>
        <dbReference type="EMBL" id="GFO64690.1"/>
    </source>
</evidence>
<dbReference type="AlphaFoldDB" id="A0A6V8MX87"/>
<gene>
    <name evidence="2" type="ORF">GMPD_26090</name>
</gene>
<accession>A0A6V8MX87</accession>
<protein>
    <recommendedName>
        <fullName evidence="4">Lipoprotein</fullName>
    </recommendedName>
</protein>
<evidence type="ECO:0000256" key="1">
    <source>
        <dbReference type="SAM" id="SignalP"/>
    </source>
</evidence>
<dbReference type="Proteomes" id="UP000568888">
    <property type="component" value="Unassembled WGS sequence"/>
</dbReference>
<dbReference type="EMBL" id="BLXY01000004">
    <property type="protein sequence ID" value="GFO64690.1"/>
    <property type="molecule type" value="Genomic_DNA"/>
</dbReference>
<proteinExistence type="predicted"/>
<reference evidence="3" key="1">
    <citation type="submission" date="2020-06" db="EMBL/GenBank/DDBJ databases">
        <title>Draft genomic sequecing of Geomonas sp. Red736.</title>
        <authorList>
            <person name="Itoh H."/>
            <person name="Xu Z.X."/>
            <person name="Ushijima N."/>
            <person name="Masuda Y."/>
            <person name="Shiratori Y."/>
            <person name="Senoo K."/>
        </authorList>
    </citation>
    <scope>NUCLEOTIDE SEQUENCE [LARGE SCALE GENOMIC DNA]</scope>
    <source>
        <strain evidence="3">Red736</strain>
    </source>
</reference>
<evidence type="ECO:0008006" key="4">
    <source>
        <dbReference type="Google" id="ProtNLM"/>
    </source>
</evidence>